<sequence length="578" mass="67587">MIKAILENRTLKNMADKHLMTPSTTTLSGLLGNGLTYKVPLFQRDYSWKIDNWTDLWEDIKILLNTGKDHYMGAVVLQKVGEKQFLIIDGQQRFTTLSLLALATIKKIQDLIDAGIESENNTERINELRRGFLGQKDPASLHYSSKLFLNENNDPFYQRNLLQLISPQNQKTLIDSNRLLWQGFDFFYKRIGEHFHNATGAELATFLSKSIGDKTMFIKIEVEDEFSAYTLFETLNYRGVELTVSDLLKNYLFSLITPSDLRIAKEIWKKIATSVGMENFPIFLRHFWISRKPLVRQEQLFKTIRTEVASNQQVFDLLNNLDAYSEMYLALQDPYNINWQGNRERIKRIREMKLFGVKQQLPLLMVAKEKFSDQEFDKTLKVISIISFRYNVIGSRQANRMEEVYNIVSQKIFNTTITSAQGVFNNLKELYISDADFRNDFSTLELYSYGQSKKLARYILFELENNMMQGGDRDYELDPATIEHILPENAGSHWDIDFPQIIQPSYIYRLGNYTLLEDHLNRDCETLLFDKKKPFYVRSQYEMAKAINYNEWNPLTLDARQSDFAKKATSIWRISYAD</sequence>
<evidence type="ECO:0000259" key="2">
    <source>
        <dbReference type="Pfam" id="PF07510"/>
    </source>
</evidence>
<dbReference type="InterPro" id="IPR011089">
    <property type="entry name" value="GmrSD_C"/>
</dbReference>
<feature type="domain" description="GmrSD restriction endonucleases N-terminal" evidence="1">
    <location>
        <begin position="29"/>
        <end position="253"/>
    </location>
</feature>
<gene>
    <name evidence="3" type="ordered locus">Cag_0894</name>
</gene>
<organism evidence="3">
    <name type="scientific">Chlorobium chlorochromatii (strain CaD3)</name>
    <dbReference type="NCBI Taxonomy" id="340177"/>
    <lineage>
        <taxon>Bacteria</taxon>
        <taxon>Pseudomonadati</taxon>
        <taxon>Chlorobiota</taxon>
        <taxon>Chlorobiia</taxon>
        <taxon>Chlorobiales</taxon>
        <taxon>Chlorobiaceae</taxon>
        <taxon>Chlorobium/Pelodictyon group</taxon>
        <taxon>Chlorobium</taxon>
    </lineage>
</organism>
<proteinExistence type="predicted"/>
<dbReference type="KEGG" id="cch:Cag_0894"/>
<name>Q3AS66_CHLCH</name>
<dbReference type="Pfam" id="PF03235">
    <property type="entry name" value="GmrSD_N"/>
    <property type="match status" value="1"/>
</dbReference>
<reference evidence="3" key="1">
    <citation type="submission" date="2005-08" db="EMBL/GenBank/DDBJ databases">
        <title>Complete sequence of Chlorobium chlorochromatii CaD3.</title>
        <authorList>
            <person name="Copeland A."/>
            <person name="Lucas S."/>
            <person name="Lapidus A."/>
            <person name="Barry K."/>
            <person name="Detter J.C."/>
            <person name="Glavina T."/>
            <person name="Hammon N."/>
            <person name="Israni S."/>
            <person name="Pitluck S."/>
            <person name="Bryant D."/>
            <person name="Schmutz J."/>
            <person name="Larimer F."/>
            <person name="Land M."/>
            <person name="Kyrpides N."/>
            <person name="Ivanova N."/>
            <person name="Richardson P."/>
        </authorList>
    </citation>
    <scope>NUCLEOTIDE SEQUENCE [LARGE SCALE GENOMIC DNA]</scope>
    <source>
        <strain evidence="3">CaD3</strain>
    </source>
</reference>
<dbReference type="HOGENOM" id="CLU_011736_6_1_10"/>
<dbReference type="STRING" id="340177.Cag_0894"/>
<protein>
    <recommendedName>
        <fullName evidence="4">DUF262 domain-containing protein</fullName>
    </recommendedName>
</protein>
<dbReference type="PANTHER" id="PTHR35149:SF2">
    <property type="entry name" value="DUF262 DOMAIN-CONTAINING PROTEIN"/>
    <property type="match status" value="1"/>
</dbReference>
<dbReference type="AlphaFoldDB" id="Q3AS66"/>
<dbReference type="InterPro" id="IPR004919">
    <property type="entry name" value="GmrSD_N"/>
</dbReference>
<dbReference type="Pfam" id="PF07510">
    <property type="entry name" value="GmrSD_C"/>
    <property type="match status" value="1"/>
</dbReference>
<evidence type="ECO:0000313" key="3">
    <source>
        <dbReference type="EMBL" id="ABB28159.1"/>
    </source>
</evidence>
<dbReference type="EMBL" id="CP000108">
    <property type="protein sequence ID" value="ABB28159.1"/>
    <property type="molecule type" value="Genomic_DNA"/>
</dbReference>
<dbReference type="OrthoDB" id="9798761at2"/>
<feature type="domain" description="GmrSD restriction endonucleases C-terminal" evidence="2">
    <location>
        <begin position="432"/>
        <end position="566"/>
    </location>
</feature>
<evidence type="ECO:0008006" key="4">
    <source>
        <dbReference type="Google" id="ProtNLM"/>
    </source>
</evidence>
<evidence type="ECO:0000259" key="1">
    <source>
        <dbReference type="Pfam" id="PF03235"/>
    </source>
</evidence>
<dbReference type="eggNOG" id="COG1479">
    <property type="taxonomic scope" value="Bacteria"/>
</dbReference>
<accession>Q3AS66</accession>
<dbReference type="PANTHER" id="PTHR35149">
    <property type="entry name" value="SLL5132 PROTEIN"/>
    <property type="match status" value="1"/>
</dbReference>